<dbReference type="GO" id="GO:0004439">
    <property type="term" value="F:phosphatidylinositol-4,5-bisphosphate 5-phosphatase activity"/>
    <property type="evidence" value="ECO:0007669"/>
    <property type="project" value="TreeGrafter"/>
</dbReference>
<dbReference type="SMART" id="SM00128">
    <property type="entry name" value="IPPc"/>
    <property type="match status" value="1"/>
</dbReference>
<organism evidence="3 4">
    <name type="scientific">Vitrella brassicaformis (strain CCMP3155)</name>
    <dbReference type="NCBI Taxonomy" id="1169540"/>
    <lineage>
        <taxon>Eukaryota</taxon>
        <taxon>Sar</taxon>
        <taxon>Alveolata</taxon>
        <taxon>Colpodellida</taxon>
        <taxon>Vitrellaceae</taxon>
        <taxon>Vitrella</taxon>
    </lineage>
</organism>
<dbReference type="VEuPathDB" id="CryptoDB:Vbra_22563"/>
<dbReference type="InterPro" id="IPR000300">
    <property type="entry name" value="IPPc"/>
</dbReference>
<dbReference type="EMBL" id="CDMY01000401">
    <property type="protein sequence ID" value="CEM10112.1"/>
    <property type="molecule type" value="Genomic_DNA"/>
</dbReference>
<dbReference type="OrthoDB" id="7862313at2759"/>
<dbReference type="STRING" id="1169540.A0A0G4FB10"/>
<dbReference type="PANTHER" id="PTHR11200">
    <property type="entry name" value="INOSITOL 5-PHOSPHATASE"/>
    <property type="match status" value="1"/>
</dbReference>
<evidence type="ECO:0000256" key="1">
    <source>
        <dbReference type="SAM" id="MobiDB-lite"/>
    </source>
</evidence>
<sequence length="426" mass="46108">MDGISMWVGTWNVGARDGEWEAPPVEGQYELADFIDASCDILLLTLQEHMTNFIYALVSGLLELITPSKFSRLELPQSQVGGLGDGAFLQPKYTSIACWVRRDLLARGVIQLLRTAIVPLGMAFGSKGAAGVALRVGRARVAFIGCHLPASSNQARKEALDFILRRSGWLLEGHSEPIGTGAAHVVLAGDLNFRLRPDLQPPQAVALLKDGHASSLLAWDEGKDEMRRGGLLVGYEEASMGPDFFPTYKKKENRRPFDMRRPDWMAAEYTVVHTLQWYKGGGKEWRLPAFCDRVLFKQAPRSGSQLGAVASSYRAIYTTPPKPTHRLLNMSDHSAVCCSLALRNQNAPHRSTSIQCLSSPALPAPSPPASETFWPSLAALGLRMPFEQTVPSAPALPPLPSSMSPAGGGGGVWVGSSSPPGSHEDS</sequence>
<name>A0A0G4FB10_VITBC</name>
<dbReference type="SUPFAM" id="SSF56219">
    <property type="entry name" value="DNase I-like"/>
    <property type="match status" value="1"/>
</dbReference>
<proteinExistence type="predicted"/>
<feature type="compositionally biased region" description="Low complexity" evidence="1">
    <location>
        <begin position="414"/>
        <end position="426"/>
    </location>
</feature>
<gene>
    <name evidence="3" type="ORF">Vbra_22563</name>
</gene>
<feature type="region of interest" description="Disordered" evidence="1">
    <location>
        <begin position="389"/>
        <end position="426"/>
    </location>
</feature>
<evidence type="ECO:0000259" key="2">
    <source>
        <dbReference type="SMART" id="SM00128"/>
    </source>
</evidence>
<evidence type="ECO:0000313" key="3">
    <source>
        <dbReference type="EMBL" id="CEM10112.1"/>
    </source>
</evidence>
<evidence type="ECO:0000313" key="4">
    <source>
        <dbReference type="Proteomes" id="UP000041254"/>
    </source>
</evidence>
<protein>
    <recommendedName>
        <fullName evidence="2">Inositol polyphosphate-related phosphatase domain-containing protein</fullName>
    </recommendedName>
</protein>
<dbReference type="InterPro" id="IPR046985">
    <property type="entry name" value="IP5"/>
</dbReference>
<dbReference type="GO" id="GO:0046856">
    <property type="term" value="P:phosphatidylinositol dephosphorylation"/>
    <property type="evidence" value="ECO:0007669"/>
    <property type="project" value="InterPro"/>
</dbReference>
<dbReference type="Gene3D" id="3.60.10.10">
    <property type="entry name" value="Endonuclease/exonuclease/phosphatase"/>
    <property type="match status" value="1"/>
</dbReference>
<dbReference type="OMA" id="WEPIRIF"/>
<dbReference type="Proteomes" id="UP000041254">
    <property type="component" value="Unassembled WGS sequence"/>
</dbReference>
<accession>A0A0G4FB10</accession>
<dbReference type="Pfam" id="PF22669">
    <property type="entry name" value="Exo_endo_phos2"/>
    <property type="match status" value="1"/>
</dbReference>
<dbReference type="AlphaFoldDB" id="A0A0G4FB10"/>
<dbReference type="InterPro" id="IPR036691">
    <property type="entry name" value="Endo/exonu/phosph_ase_sf"/>
</dbReference>
<dbReference type="InParanoid" id="A0A0G4FB10"/>
<feature type="domain" description="Inositol polyphosphate-related phosphatase" evidence="2">
    <location>
        <begin position="2"/>
        <end position="348"/>
    </location>
</feature>
<dbReference type="PhylomeDB" id="A0A0G4FB10"/>
<reference evidence="3 4" key="1">
    <citation type="submission" date="2014-11" db="EMBL/GenBank/DDBJ databases">
        <authorList>
            <person name="Zhu J."/>
            <person name="Qi W."/>
            <person name="Song R."/>
        </authorList>
    </citation>
    <scope>NUCLEOTIDE SEQUENCE [LARGE SCALE GENOMIC DNA]</scope>
</reference>
<keyword evidence="4" id="KW-1185">Reference proteome</keyword>